<dbReference type="EMBL" id="JAWDGP010008008">
    <property type="protein sequence ID" value="KAK3697517.1"/>
    <property type="molecule type" value="Genomic_DNA"/>
</dbReference>
<comment type="caution">
    <text evidence="1">The sequence shown here is derived from an EMBL/GenBank/DDBJ whole genome shotgun (WGS) entry which is preliminary data.</text>
</comment>
<reference evidence="1" key="1">
    <citation type="journal article" date="2023" name="G3 (Bethesda)">
        <title>A reference genome for the long-term kleptoplast-retaining sea slug Elysia crispata morphotype clarki.</title>
        <authorList>
            <person name="Eastman K.E."/>
            <person name="Pendleton A.L."/>
            <person name="Shaikh M.A."/>
            <person name="Suttiyut T."/>
            <person name="Ogas R."/>
            <person name="Tomko P."/>
            <person name="Gavelis G."/>
            <person name="Widhalm J.R."/>
            <person name="Wisecaver J.H."/>
        </authorList>
    </citation>
    <scope>NUCLEOTIDE SEQUENCE</scope>
    <source>
        <strain evidence="1">ECLA1</strain>
    </source>
</reference>
<name>A0AAE0XMS9_9GAST</name>
<dbReference type="Proteomes" id="UP001283361">
    <property type="component" value="Unassembled WGS sequence"/>
</dbReference>
<organism evidence="1 2">
    <name type="scientific">Elysia crispata</name>
    <name type="common">lettuce slug</name>
    <dbReference type="NCBI Taxonomy" id="231223"/>
    <lineage>
        <taxon>Eukaryota</taxon>
        <taxon>Metazoa</taxon>
        <taxon>Spiralia</taxon>
        <taxon>Lophotrochozoa</taxon>
        <taxon>Mollusca</taxon>
        <taxon>Gastropoda</taxon>
        <taxon>Heterobranchia</taxon>
        <taxon>Euthyneura</taxon>
        <taxon>Panpulmonata</taxon>
        <taxon>Sacoglossa</taxon>
        <taxon>Placobranchoidea</taxon>
        <taxon>Plakobranchidae</taxon>
        <taxon>Elysia</taxon>
    </lineage>
</organism>
<proteinExistence type="predicted"/>
<sequence>MLFLLPGIFKLHIPGTKKNLNIRKKEMEERDQQIGCKRKASAETEACPSFKLQKDCLMAIGHWAWGKWTFFLFWRPSQDPANCGWVRKSSDNLVRAHMQV</sequence>
<gene>
    <name evidence="1" type="ORF">RRG08_007430</name>
</gene>
<accession>A0AAE0XMS9</accession>
<protein>
    <submittedName>
        <fullName evidence="1">Uncharacterized protein</fullName>
    </submittedName>
</protein>
<evidence type="ECO:0000313" key="2">
    <source>
        <dbReference type="Proteomes" id="UP001283361"/>
    </source>
</evidence>
<dbReference type="AlphaFoldDB" id="A0AAE0XMS9"/>
<keyword evidence="2" id="KW-1185">Reference proteome</keyword>
<evidence type="ECO:0000313" key="1">
    <source>
        <dbReference type="EMBL" id="KAK3697517.1"/>
    </source>
</evidence>